<name>A0ABV3DNQ2_9ACTN</name>
<keyword evidence="2" id="KW-1185">Reference proteome</keyword>
<dbReference type="EMBL" id="JBEZFP010000087">
    <property type="protein sequence ID" value="MEU8137388.1"/>
    <property type="molecule type" value="Genomic_DNA"/>
</dbReference>
<accession>A0ABV3DNQ2</accession>
<gene>
    <name evidence="1" type="ORF">AB0C36_28235</name>
</gene>
<comment type="caution">
    <text evidence="1">The sequence shown here is derived from an EMBL/GenBank/DDBJ whole genome shotgun (WGS) entry which is preliminary data.</text>
</comment>
<dbReference type="RefSeq" id="WP_358359206.1">
    <property type="nucleotide sequence ID" value="NZ_JBEZFP010000087.1"/>
</dbReference>
<evidence type="ECO:0000313" key="2">
    <source>
        <dbReference type="Proteomes" id="UP001551482"/>
    </source>
</evidence>
<evidence type="ECO:0000313" key="1">
    <source>
        <dbReference type="EMBL" id="MEU8137388.1"/>
    </source>
</evidence>
<organism evidence="1 2">
    <name type="scientific">Streptodolium elevatio</name>
    <dbReference type="NCBI Taxonomy" id="3157996"/>
    <lineage>
        <taxon>Bacteria</taxon>
        <taxon>Bacillati</taxon>
        <taxon>Actinomycetota</taxon>
        <taxon>Actinomycetes</taxon>
        <taxon>Kitasatosporales</taxon>
        <taxon>Streptomycetaceae</taxon>
        <taxon>Streptodolium</taxon>
    </lineage>
</organism>
<dbReference type="Proteomes" id="UP001551482">
    <property type="component" value="Unassembled WGS sequence"/>
</dbReference>
<sequence length="154" mass="16037">MTNSPAATDLPLDQLTAALRAGAAGHLPSEAAVALLVEHDVWPGRADFRAFVDYTDDPDVTDTPLATVRWNEAVDAHLPGASGETLMLRIAASLAAGTPVALAEVSALGWHSTGLVLRAVAHTSGHRTDIGVAAPETFDPDAPGGWTAEDLHRF</sequence>
<proteinExistence type="predicted"/>
<protein>
    <submittedName>
        <fullName evidence="1">Uncharacterized protein</fullName>
    </submittedName>
</protein>
<reference evidence="1 2" key="1">
    <citation type="submission" date="2024-06" db="EMBL/GenBank/DDBJ databases">
        <title>The Natural Products Discovery Center: Release of the First 8490 Sequenced Strains for Exploring Actinobacteria Biosynthetic Diversity.</title>
        <authorList>
            <person name="Kalkreuter E."/>
            <person name="Kautsar S.A."/>
            <person name="Yang D."/>
            <person name="Bader C.D."/>
            <person name="Teijaro C.N."/>
            <person name="Fluegel L."/>
            <person name="Davis C.M."/>
            <person name="Simpson J.R."/>
            <person name="Lauterbach L."/>
            <person name="Steele A.D."/>
            <person name="Gui C."/>
            <person name="Meng S."/>
            <person name="Li G."/>
            <person name="Viehrig K."/>
            <person name="Ye F."/>
            <person name="Su P."/>
            <person name="Kiefer A.F."/>
            <person name="Nichols A."/>
            <person name="Cepeda A.J."/>
            <person name="Yan W."/>
            <person name="Fan B."/>
            <person name="Jiang Y."/>
            <person name="Adhikari A."/>
            <person name="Zheng C.-J."/>
            <person name="Schuster L."/>
            <person name="Cowan T.M."/>
            <person name="Smanski M.J."/>
            <person name="Chevrette M.G."/>
            <person name="De Carvalho L.P.S."/>
            <person name="Shen B."/>
        </authorList>
    </citation>
    <scope>NUCLEOTIDE SEQUENCE [LARGE SCALE GENOMIC DNA]</scope>
    <source>
        <strain evidence="1 2">NPDC048946</strain>
    </source>
</reference>